<name>A0AAD7ACG1_9AGAR</name>
<dbReference type="InterPro" id="IPR009027">
    <property type="entry name" value="Ribosomal_bL9/RNase_H1_N"/>
</dbReference>
<gene>
    <name evidence="2" type="ORF">DFH08DRAFT_954686</name>
</gene>
<dbReference type="EMBL" id="JARIHO010000009">
    <property type="protein sequence ID" value="KAJ7355183.1"/>
    <property type="molecule type" value="Genomic_DNA"/>
</dbReference>
<dbReference type="InterPro" id="IPR011320">
    <property type="entry name" value="RNase_H1_N"/>
</dbReference>
<keyword evidence="3" id="KW-1185">Reference proteome</keyword>
<dbReference type="Gene3D" id="3.40.970.10">
    <property type="entry name" value="Ribonuclease H1, N-terminal domain"/>
    <property type="match status" value="1"/>
</dbReference>
<feature type="domain" description="Ribonuclease H1 N-terminal" evidence="1">
    <location>
        <begin position="99"/>
        <end position="142"/>
    </location>
</feature>
<dbReference type="InterPro" id="IPR037056">
    <property type="entry name" value="RNase_H1_N_sf"/>
</dbReference>
<sequence length="161" mass="18261">MHTPLATNTISSRAELMAAIATVDELVVRAVRLTRTAQILKNTAEDVARTAQDLQVRLPVLLDHQNEREAEDHIWVRATAKSPTQVAADHANASEGQRPWYVVYVGREPGLYDTVEQADTQIKGCPGQQYRRKASKREAIDFYRAKFEANEVEKWVEMQDE</sequence>
<reference evidence="2" key="1">
    <citation type="submission" date="2023-03" db="EMBL/GenBank/DDBJ databases">
        <title>Massive genome expansion in bonnet fungi (Mycena s.s.) driven by repeated elements and novel gene families across ecological guilds.</title>
        <authorList>
            <consortium name="Lawrence Berkeley National Laboratory"/>
            <person name="Harder C.B."/>
            <person name="Miyauchi S."/>
            <person name="Viragh M."/>
            <person name="Kuo A."/>
            <person name="Thoen E."/>
            <person name="Andreopoulos B."/>
            <person name="Lu D."/>
            <person name="Skrede I."/>
            <person name="Drula E."/>
            <person name="Henrissat B."/>
            <person name="Morin E."/>
            <person name="Kohler A."/>
            <person name="Barry K."/>
            <person name="LaButti K."/>
            <person name="Morin E."/>
            <person name="Salamov A."/>
            <person name="Lipzen A."/>
            <person name="Mereny Z."/>
            <person name="Hegedus B."/>
            <person name="Baldrian P."/>
            <person name="Stursova M."/>
            <person name="Weitz H."/>
            <person name="Taylor A."/>
            <person name="Grigoriev I.V."/>
            <person name="Nagy L.G."/>
            <person name="Martin F."/>
            <person name="Kauserud H."/>
        </authorList>
    </citation>
    <scope>NUCLEOTIDE SEQUENCE</scope>
    <source>
        <strain evidence="2">CBHHK002</strain>
    </source>
</reference>
<accession>A0AAD7ACG1</accession>
<proteinExistence type="predicted"/>
<dbReference type="Proteomes" id="UP001218218">
    <property type="component" value="Unassembled WGS sequence"/>
</dbReference>
<dbReference type="Pfam" id="PF01693">
    <property type="entry name" value="Cauli_VI"/>
    <property type="match status" value="1"/>
</dbReference>
<evidence type="ECO:0000259" key="1">
    <source>
        <dbReference type="Pfam" id="PF01693"/>
    </source>
</evidence>
<organism evidence="2 3">
    <name type="scientific">Mycena albidolilacea</name>
    <dbReference type="NCBI Taxonomy" id="1033008"/>
    <lineage>
        <taxon>Eukaryota</taxon>
        <taxon>Fungi</taxon>
        <taxon>Dikarya</taxon>
        <taxon>Basidiomycota</taxon>
        <taxon>Agaricomycotina</taxon>
        <taxon>Agaricomycetes</taxon>
        <taxon>Agaricomycetidae</taxon>
        <taxon>Agaricales</taxon>
        <taxon>Marasmiineae</taxon>
        <taxon>Mycenaceae</taxon>
        <taxon>Mycena</taxon>
    </lineage>
</organism>
<dbReference type="AlphaFoldDB" id="A0AAD7ACG1"/>
<evidence type="ECO:0000313" key="2">
    <source>
        <dbReference type="EMBL" id="KAJ7355183.1"/>
    </source>
</evidence>
<protein>
    <recommendedName>
        <fullName evidence="1">Ribonuclease H1 N-terminal domain-containing protein</fullName>
    </recommendedName>
</protein>
<evidence type="ECO:0000313" key="3">
    <source>
        <dbReference type="Proteomes" id="UP001218218"/>
    </source>
</evidence>
<dbReference type="SUPFAM" id="SSF55658">
    <property type="entry name" value="L9 N-domain-like"/>
    <property type="match status" value="1"/>
</dbReference>
<comment type="caution">
    <text evidence="2">The sequence shown here is derived from an EMBL/GenBank/DDBJ whole genome shotgun (WGS) entry which is preliminary data.</text>
</comment>